<dbReference type="Pfam" id="PF00628">
    <property type="entry name" value="PHD"/>
    <property type="match status" value="2"/>
</dbReference>
<dbReference type="InterPro" id="IPR013083">
    <property type="entry name" value="Znf_RING/FYVE/PHD"/>
</dbReference>
<dbReference type="InterPro" id="IPR042163">
    <property type="entry name" value="PHF12"/>
</dbReference>
<keyword evidence="3" id="KW-0862">Zinc</keyword>
<keyword evidence="9" id="KW-1185">Reference proteome</keyword>
<dbReference type="GO" id="GO:0003714">
    <property type="term" value="F:transcription corepressor activity"/>
    <property type="evidence" value="ECO:0007669"/>
    <property type="project" value="InterPro"/>
</dbReference>
<dbReference type="SUPFAM" id="SSF57903">
    <property type="entry name" value="FYVE/PHD zinc finger"/>
    <property type="match status" value="2"/>
</dbReference>
<dbReference type="Gene3D" id="3.30.40.10">
    <property type="entry name" value="Zinc/RING finger domain, C3HC4 (zinc finger)"/>
    <property type="match status" value="1"/>
</dbReference>
<feature type="domain" description="FHA" evidence="6">
    <location>
        <begin position="542"/>
        <end position="594"/>
    </location>
</feature>
<dbReference type="PANTHER" id="PTHR46309:SF1">
    <property type="entry name" value="PHD FINGER PROTEIN 12"/>
    <property type="match status" value="1"/>
</dbReference>
<dbReference type="AlphaFoldDB" id="A0A553NAQ6"/>
<comment type="caution">
    <text evidence="8">The sequence shown here is derived from an EMBL/GenBank/DDBJ whole genome shotgun (WGS) entry which is preliminary data.</text>
</comment>
<evidence type="ECO:0000256" key="1">
    <source>
        <dbReference type="ARBA" id="ARBA00022723"/>
    </source>
</evidence>
<feature type="compositionally biased region" description="Basic residues" evidence="5">
    <location>
        <begin position="119"/>
        <end position="128"/>
    </location>
</feature>
<dbReference type="OMA" id="LMCHEPP"/>
<protein>
    <recommendedName>
        <fullName evidence="10">PHD-type domain-containing protein</fullName>
    </recommendedName>
</protein>
<dbReference type="SMART" id="SM00249">
    <property type="entry name" value="PHD"/>
    <property type="match status" value="2"/>
</dbReference>
<dbReference type="InterPro" id="IPR019786">
    <property type="entry name" value="Zinc_finger_PHD-type_CS"/>
</dbReference>
<dbReference type="Proteomes" id="UP000318571">
    <property type="component" value="Chromosome 10"/>
</dbReference>
<dbReference type="InterPro" id="IPR019787">
    <property type="entry name" value="Znf_PHD-finger"/>
</dbReference>
<dbReference type="GO" id="GO:0000122">
    <property type="term" value="P:negative regulation of transcription by RNA polymerase II"/>
    <property type="evidence" value="ECO:0007669"/>
    <property type="project" value="TreeGrafter"/>
</dbReference>
<dbReference type="PROSITE" id="PS50006">
    <property type="entry name" value="FHA_DOMAIN"/>
    <property type="match status" value="1"/>
</dbReference>
<feature type="compositionally biased region" description="Basic and acidic residues" evidence="5">
    <location>
        <begin position="401"/>
        <end position="412"/>
    </location>
</feature>
<evidence type="ECO:0000256" key="5">
    <source>
        <dbReference type="SAM" id="MobiDB-lite"/>
    </source>
</evidence>
<accession>A0A553NAQ6</accession>
<evidence type="ECO:0008006" key="10">
    <source>
        <dbReference type="Google" id="ProtNLM"/>
    </source>
</evidence>
<sequence>MIISFHTLPLNQRKGHNHDSCDACGEGGDLICCDSCPASFHFSCHAPPLEESDIPLGDWVCLRCHVRETERFEAIKAHGKSTNPGAPALLASDAHEEAGPSVSPAPAAAPASSGMAGKLRGRSSRGNKKQVEAVLKAEKEKAVKIYRQKYDKYLIAKPATNSIFDKLIAAAQVVNAEQFKLPDALDPKEKLPFSWKWSEERQDDYDTYPKNCTQCAKTSRHVPSVGCDFCSNVYHLDCLDPPLCEIPNERWMCPMHVEHILDSKLVSSTSLTERMNLWNKYARKPVDTDTVRLNFFRKVRSGKLYQKCRVKVPSDFRVKVPAFIKHQYKNPSPGHALGSIETPIARKKSLANKELDSEQTDFLTNLISLQSGLLELQGEELRQEILGPQKTKKKSKKKIEKKLQPREDEGHLTQHANPMEIDKSTEMYSLPNGLEKGASTADEEDNESDETASNCSIPLDREDQGLSSDLHEQLNAYMARQKSQGLENLSPVVRDFLALQRLKEILPTKVSNPEHEIQIRAALVPIHHSRTPAYIRYRNFRIGFGSHNDLDLSSYGHCNYISDQHATIYFDQFTQIYEMINYSAHGLIADNSIYALDLGACGGGSMKAKSAGQNENEFVMSAKNVEDPGCFCDTSIASMMSDQGGNENSAILHHGSYLRFGCLEFVFSVMNQPEIKSEQNETRD</sequence>
<feature type="domain" description="PHD-type" evidence="7">
    <location>
        <begin position="18"/>
        <end position="67"/>
    </location>
</feature>
<evidence type="ECO:0000313" key="8">
    <source>
        <dbReference type="EMBL" id="TRY62510.1"/>
    </source>
</evidence>
<evidence type="ECO:0000313" key="9">
    <source>
        <dbReference type="Proteomes" id="UP000318571"/>
    </source>
</evidence>
<dbReference type="CDD" id="cd15533">
    <property type="entry name" value="PHD1_PHF12"/>
    <property type="match status" value="1"/>
</dbReference>
<evidence type="ECO:0000256" key="4">
    <source>
        <dbReference type="PROSITE-ProRule" id="PRU00146"/>
    </source>
</evidence>
<feature type="compositionally biased region" description="Basic residues" evidence="5">
    <location>
        <begin position="390"/>
        <end position="400"/>
    </location>
</feature>
<dbReference type="PROSITE" id="PS50016">
    <property type="entry name" value="ZF_PHD_2"/>
    <property type="match status" value="1"/>
</dbReference>
<feature type="region of interest" description="Disordered" evidence="5">
    <location>
        <begin position="385"/>
        <end position="463"/>
    </location>
</feature>
<evidence type="ECO:0000259" key="6">
    <source>
        <dbReference type="PROSITE" id="PS50006"/>
    </source>
</evidence>
<dbReference type="EMBL" id="VCGU01000458">
    <property type="protein sequence ID" value="TRY62510.1"/>
    <property type="molecule type" value="Genomic_DNA"/>
</dbReference>
<dbReference type="InterPro" id="IPR011011">
    <property type="entry name" value="Znf_FYVE_PHD"/>
</dbReference>
<reference evidence="8 9" key="1">
    <citation type="journal article" date="2018" name="Nat. Ecol. Evol.">
        <title>Genomic signatures of mitonuclear coevolution across populations of Tigriopus californicus.</title>
        <authorList>
            <person name="Barreto F.S."/>
            <person name="Watson E.T."/>
            <person name="Lima T.G."/>
            <person name="Willett C.S."/>
            <person name="Edmands S."/>
            <person name="Li W."/>
            <person name="Burton R.S."/>
        </authorList>
    </citation>
    <scope>NUCLEOTIDE SEQUENCE [LARGE SCALE GENOMIC DNA]</scope>
    <source>
        <strain evidence="8 9">San Diego</strain>
    </source>
</reference>
<evidence type="ECO:0000256" key="3">
    <source>
        <dbReference type="ARBA" id="ARBA00022833"/>
    </source>
</evidence>
<evidence type="ECO:0000259" key="7">
    <source>
        <dbReference type="PROSITE" id="PS50016"/>
    </source>
</evidence>
<gene>
    <name evidence="8" type="ORF">TCAL_04021</name>
</gene>
<feature type="region of interest" description="Disordered" evidence="5">
    <location>
        <begin position="94"/>
        <end position="128"/>
    </location>
</feature>
<dbReference type="Gene3D" id="2.30.30.1150">
    <property type="match status" value="1"/>
</dbReference>
<dbReference type="InterPro" id="IPR000253">
    <property type="entry name" value="FHA_dom"/>
</dbReference>
<keyword evidence="1" id="KW-0479">Metal-binding</keyword>
<dbReference type="InterPro" id="IPR001965">
    <property type="entry name" value="Znf_PHD"/>
</dbReference>
<name>A0A553NAQ6_TIGCA</name>
<dbReference type="PANTHER" id="PTHR46309">
    <property type="entry name" value="PHD FINGER PROTEIN 12"/>
    <property type="match status" value="1"/>
</dbReference>
<dbReference type="STRING" id="6832.A0A553NAQ6"/>
<organism evidence="8 9">
    <name type="scientific">Tigriopus californicus</name>
    <name type="common">Marine copepod</name>
    <dbReference type="NCBI Taxonomy" id="6832"/>
    <lineage>
        <taxon>Eukaryota</taxon>
        <taxon>Metazoa</taxon>
        <taxon>Ecdysozoa</taxon>
        <taxon>Arthropoda</taxon>
        <taxon>Crustacea</taxon>
        <taxon>Multicrustacea</taxon>
        <taxon>Hexanauplia</taxon>
        <taxon>Copepoda</taxon>
        <taxon>Harpacticoida</taxon>
        <taxon>Harpacticidae</taxon>
        <taxon>Tigriopus</taxon>
    </lineage>
</organism>
<dbReference type="GO" id="GO:0070822">
    <property type="term" value="C:Sin3-type complex"/>
    <property type="evidence" value="ECO:0007669"/>
    <property type="project" value="TreeGrafter"/>
</dbReference>
<keyword evidence="2 4" id="KW-0863">Zinc-finger</keyword>
<proteinExistence type="predicted"/>
<dbReference type="GO" id="GO:0008270">
    <property type="term" value="F:zinc ion binding"/>
    <property type="evidence" value="ECO:0007669"/>
    <property type="project" value="UniProtKB-KW"/>
</dbReference>
<dbReference type="PROSITE" id="PS01359">
    <property type="entry name" value="ZF_PHD_1"/>
    <property type="match status" value="1"/>
</dbReference>
<dbReference type="CDD" id="cd15534">
    <property type="entry name" value="PHD2_PHF12_Rco1"/>
    <property type="match status" value="1"/>
</dbReference>
<feature type="compositionally biased region" description="Low complexity" evidence="5">
    <location>
        <begin position="99"/>
        <end position="117"/>
    </location>
</feature>
<feature type="compositionally biased region" description="Acidic residues" evidence="5">
    <location>
        <begin position="441"/>
        <end position="450"/>
    </location>
</feature>
<evidence type="ECO:0000256" key="2">
    <source>
        <dbReference type="ARBA" id="ARBA00022771"/>
    </source>
</evidence>